<dbReference type="Pfam" id="PF22936">
    <property type="entry name" value="Pol_BBD"/>
    <property type="match status" value="1"/>
</dbReference>
<sequence>MGHIDKACKLKHKQANEQPQQHVNVVDEQEDVTDKLFMVSNCNTNWSNQMLFVDSGCTSHMSKDERMFFSLNMSAKTKVKLGDGRSVQAEDKSSICVHTKQEPSTFEEAVIHDEWRSSMKEDMRMIEKNKNWSLIPRPRNRHVIGVKWIFQTKLNPDNSVHKYKARLVIKGYSQLAGVDYGDTFASVARHESIRLLLALAPQLTGNVLHLGVKLAFG</sequence>
<evidence type="ECO:0000259" key="2">
    <source>
        <dbReference type="Pfam" id="PF22936"/>
    </source>
</evidence>
<name>A0AAW2UF87_9LAMI</name>
<dbReference type="Pfam" id="PF07727">
    <property type="entry name" value="RVT_2"/>
    <property type="match status" value="1"/>
</dbReference>
<protein>
    <recommendedName>
        <fullName evidence="4">Mitochondrial protein</fullName>
    </recommendedName>
</protein>
<accession>A0AAW2UF87</accession>
<evidence type="ECO:0000313" key="3">
    <source>
        <dbReference type="EMBL" id="KAL0416046.1"/>
    </source>
</evidence>
<comment type="caution">
    <text evidence="3">The sequence shown here is derived from an EMBL/GenBank/DDBJ whole genome shotgun (WGS) entry which is preliminary data.</text>
</comment>
<evidence type="ECO:0000259" key="1">
    <source>
        <dbReference type="Pfam" id="PF07727"/>
    </source>
</evidence>
<gene>
    <name evidence="3" type="ORF">Slati_3436500</name>
</gene>
<evidence type="ECO:0008006" key="4">
    <source>
        <dbReference type="Google" id="ProtNLM"/>
    </source>
</evidence>
<reference evidence="3" key="2">
    <citation type="journal article" date="2024" name="Plant">
        <title>Genomic evolution and insights into agronomic trait innovations of Sesamum species.</title>
        <authorList>
            <person name="Miao H."/>
            <person name="Wang L."/>
            <person name="Qu L."/>
            <person name="Liu H."/>
            <person name="Sun Y."/>
            <person name="Le M."/>
            <person name="Wang Q."/>
            <person name="Wei S."/>
            <person name="Zheng Y."/>
            <person name="Lin W."/>
            <person name="Duan Y."/>
            <person name="Cao H."/>
            <person name="Xiong S."/>
            <person name="Wang X."/>
            <person name="Wei L."/>
            <person name="Li C."/>
            <person name="Ma Q."/>
            <person name="Ju M."/>
            <person name="Zhao R."/>
            <person name="Li G."/>
            <person name="Mu C."/>
            <person name="Tian Q."/>
            <person name="Mei H."/>
            <person name="Zhang T."/>
            <person name="Gao T."/>
            <person name="Zhang H."/>
        </authorList>
    </citation>
    <scope>NUCLEOTIDE SEQUENCE</scope>
    <source>
        <strain evidence="3">KEN1</strain>
    </source>
</reference>
<reference evidence="3" key="1">
    <citation type="submission" date="2020-06" db="EMBL/GenBank/DDBJ databases">
        <authorList>
            <person name="Li T."/>
            <person name="Hu X."/>
            <person name="Zhang T."/>
            <person name="Song X."/>
            <person name="Zhang H."/>
            <person name="Dai N."/>
            <person name="Sheng W."/>
            <person name="Hou X."/>
            <person name="Wei L."/>
        </authorList>
    </citation>
    <scope>NUCLEOTIDE SEQUENCE</scope>
    <source>
        <strain evidence="3">KEN1</strain>
        <tissue evidence="3">Leaf</tissue>
    </source>
</reference>
<dbReference type="InterPro" id="IPR054722">
    <property type="entry name" value="PolX-like_BBD"/>
</dbReference>
<feature type="domain" description="Retrovirus-related Pol polyprotein from transposon TNT 1-94-like beta-barrel" evidence="2">
    <location>
        <begin position="52"/>
        <end position="102"/>
    </location>
</feature>
<organism evidence="3">
    <name type="scientific">Sesamum latifolium</name>
    <dbReference type="NCBI Taxonomy" id="2727402"/>
    <lineage>
        <taxon>Eukaryota</taxon>
        <taxon>Viridiplantae</taxon>
        <taxon>Streptophyta</taxon>
        <taxon>Embryophyta</taxon>
        <taxon>Tracheophyta</taxon>
        <taxon>Spermatophyta</taxon>
        <taxon>Magnoliopsida</taxon>
        <taxon>eudicotyledons</taxon>
        <taxon>Gunneridae</taxon>
        <taxon>Pentapetalae</taxon>
        <taxon>asterids</taxon>
        <taxon>lamiids</taxon>
        <taxon>Lamiales</taxon>
        <taxon>Pedaliaceae</taxon>
        <taxon>Sesamum</taxon>
    </lineage>
</organism>
<feature type="domain" description="Reverse transcriptase Ty1/copia-type" evidence="1">
    <location>
        <begin position="129"/>
        <end position="216"/>
    </location>
</feature>
<dbReference type="EMBL" id="JACGWN010000012">
    <property type="protein sequence ID" value="KAL0416046.1"/>
    <property type="molecule type" value="Genomic_DNA"/>
</dbReference>
<dbReference type="AlphaFoldDB" id="A0AAW2UF87"/>
<proteinExistence type="predicted"/>
<dbReference type="InterPro" id="IPR013103">
    <property type="entry name" value="RVT_2"/>
</dbReference>